<keyword evidence="5" id="KW-0560">Oxidoreductase</keyword>
<dbReference type="Gene3D" id="3.40.50.720">
    <property type="entry name" value="NAD(P)-binding Rossmann-like Domain"/>
    <property type="match status" value="1"/>
</dbReference>
<dbReference type="EMBL" id="LANA01000002">
    <property type="protein sequence ID" value="NMN67873.1"/>
    <property type="molecule type" value="Genomic_DNA"/>
</dbReference>
<evidence type="ECO:0000256" key="4">
    <source>
        <dbReference type="ARBA" id="ARBA00022833"/>
    </source>
</evidence>
<feature type="domain" description="Alcohol dehydrogenase-like N-terminal" evidence="8">
    <location>
        <begin position="25"/>
        <end position="139"/>
    </location>
</feature>
<dbReference type="Pfam" id="PF08240">
    <property type="entry name" value="ADH_N"/>
    <property type="match status" value="1"/>
</dbReference>
<dbReference type="SUPFAM" id="SSF51735">
    <property type="entry name" value="NAD(P)-binding Rossmann-fold domains"/>
    <property type="match status" value="1"/>
</dbReference>
<dbReference type="RefSeq" id="WP_169036374.1">
    <property type="nucleotide sequence ID" value="NZ_LANA01000002.1"/>
</dbReference>
<evidence type="ECO:0000313" key="10">
    <source>
        <dbReference type="Proteomes" id="UP001166004"/>
    </source>
</evidence>
<evidence type="ECO:0000256" key="6">
    <source>
        <dbReference type="SAM" id="Phobius"/>
    </source>
</evidence>
<evidence type="ECO:0000313" key="9">
    <source>
        <dbReference type="EMBL" id="NMN67873.1"/>
    </source>
</evidence>
<evidence type="ECO:0000256" key="3">
    <source>
        <dbReference type="ARBA" id="ARBA00022723"/>
    </source>
</evidence>
<sequence length="345" mass="39451">MKVALLTKKKNFEIVDEKINNKLKEDEVLVKITGTGICGSDLHFFRNGALGTMQPQFPLSLGHETGGIIIDRNKSKFKNYANVVIDPLDISSCKKIEKELCGCGLKYNLCNHQTYLGSHPTKGSFREFMVLKKSQLTLLDKNIDPKISSMIEPAGIAQYCIDRSMINNREENNILILGCGAISMLISSLLYSMGVKNITILDQKKDRLVYAKKHFKAKNLINLFLKKNINPKTNNFNYVFDLITNDMSFDYGIKAIRKSGKYIVVGIPERDDFIKINPHKLRIKEIDILNVRRSNVKFNRMQNIILKNSIPIHKLVTHYFKIEEIQKGFNLASDYKDKIIRGVVY</sequence>
<reference evidence="9 10" key="1">
    <citation type="submission" date="2019-07" db="EMBL/GenBank/DDBJ databases">
        <title>SAR11 Genome Evolution.</title>
        <authorList>
            <person name="Giovannoni S."/>
        </authorList>
    </citation>
    <scope>NUCLEOTIDE SEQUENCE [LARGE SCALE GENOMIC DNA]</scope>
    <source>
        <strain evidence="9 10">HTCC9565</strain>
    </source>
</reference>
<organism evidence="9 10">
    <name type="scientific">Pelagibacter ubique</name>
    <dbReference type="NCBI Taxonomy" id="198252"/>
    <lineage>
        <taxon>Bacteria</taxon>
        <taxon>Pseudomonadati</taxon>
        <taxon>Pseudomonadota</taxon>
        <taxon>Alphaproteobacteria</taxon>
        <taxon>Candidatus Pelagibacterales</taxon>
        <taxon>Candidatus Pelagibacteraceae</taxon>
        <taxon>Candidatus Pelagibacter</taxon>
    </lineage>
</organism>
<dbReference type="InterPro" id="IPR013149">
    <property type="entry name" value="ADH-like_C"/>
</dbReference>
<keyword evidence="6" id="KW-1133">Transmembrane helix</keyword>
<keyword evidence="10" id="KW-1185">Reference proteome</keyword>
<dbReference type="InterPro" id="IPR036291">
    <property type="entry name" value="NAD(P)-bd_dom_sf"/>
</dbReference>
<accession>A0ABX1T178</accession>
<dbReference type="Gene3D" id="3.90.180.10">
    <property type="entry name" value="Medium-chain alcohol dehydrogenases, catalytic domain"/>
    <property type="match status" value="1"/>
</dbReference>
<feature type="transmembrane region" description="Helical" evidence="6">
    <location>
        <begin position="174"/>
        <end position="194"/>
    </location>
</feature>
<protein>
    <submittedName>
        <fullName evidence="9">Threonine dehydrogenase-like Zn-dependent dehydrogenase</fullName>
    </submittedName>
</protein>
<dbReference type="InterPro" id="IPR013154">
    <property type="entry name" value="ADH-like_N"/>
</dbReference>
<comment type="cofactor">
    <cofactor evidence="1">
        <name>Zn(2+)</name>
        <dbReference type="ChEBI" id="CHEBI:29105"/>
    </cofactor>
</comment>
<comment type="similarity">
    <text evidence="2">Belongs to the zinc-containing alcohol dehydrogenase family.</text>
</comment>
<keyword evidence="4" id="KW-0862">Zinc</keyword>
<dbReference type="Pfam" id="PF00107">
    <property type="entry name" value="ADH_zinc_N"/>
    <property type="match status" value="1"/>
</dbReference>
<keyword evidence="3" id="KW-0479">Metal-binding</keyword>
<proteinExistence type="inferred from homology"/>
<dbReference type="Proteomes" id="UP001166004">
    <property type="component" value="Unassembled WGS sequence"/>
</dbReference>
<comment type="caution">
    <text evidence="9">The sequence shown here is derived from an EMBL/GenBank/DDBJ whole genome shotgun (WGS) entry which is preliminary data.</text>
</comment>
<evidence type="ECO:0000259" key="7">
    <source>
        <dbReference type="Pfam" id="PF00107"/>
    </source>
</evidence>
<gene>
    <name evidence="9" type="ORF">VP91_00010230</name>
</gene>
<keyword evidence="6" id="KW-0812">Transmembrane</keyword>
<dbReference type="InterPro" id="IPR011032">
    <property type="entry name" value="GroES-like_sf"/>
</dbReference>
<keyword evidence="6" id="KW-0472">Membrane</keyword>
<feature type="domain" description="Alcohol dehydrogenase-like C-terminal" evidence="7">
    <location>
        <begin position="184"/>
        <end position="303"/>
    </location>
</feature>
<name>A0ABX1T178_PELUQ</name>
<dbReference type="PANTHER" id="PTHR43161">
    <property type="entry name" value="SORBITOL DEHYDROGENASE"/>
    <property type="match status" value="1"/>
</dbReference>
<dbReference type="SUPFAM" id="SSF50129">
    <property type="entry name" value="GroES-like"/>
    <property type="match status" value="1"/>
</dbReference>
<evidence type="ECO:0000259" key="8">
    <source>
        <dbReference type="Pfam" id="PF08240"/>
    </source>
</evidence>
<evidence type="ECO:0000256" key="1">
    <source>
        <dbReference type="ARBA" id="ARBA00001947"/>
    </source>
</evidence>
<evidence type="ECO:0000256" key="2">
    <source>
        <dbReference type="ARBA" id="ARBA00008072"/>
    </source>
</evidence>
<dbReference type="PANTHER" id="PTHR43161:SF23">
    <property type="entry name" value="(R,R)-BUTANEDIOL DEHYDROGENASE-RELATED"/>
    <property type="match status" value="1"/>
</dbReference>
<evidence type="ECO:0000256" key="5">
    <source>
        <dbReference type="ARBA" id="ARBA00023002"/>
    </source>
</evidence>